<sequence length="268" mass="31500">MPNITIVTAFFDIGRGDWSSDKGLPGYLQRTTDTYMERFGYLAELDNQMIIYTSEDQVKTIAKLRKGKEDKTKIIIQHFPDMFPVFREKIERIQKDENYLKQINPNQIRNPEYWSVDYVLVNLLKSHFVNDAINNGYVDNDLVAWLDFGYCRTKETLNGITSWSYPFNPNKIHFFDFRDYQGQPIQYIIANNLVHMFGAKIVASKAKWESLQELIFGAFNNLTMANLVDDDQTLMLLAYLYNPEIFELHRIDESDPFVMFRNFNETTS</sequence>
<accession>A0A6J5T6N3</accession>
<gene>
    <name evidence="1" type="ORF">UFOVP1655_184</name>
</gene>
<reference evidence="1" key="1">
    <citation type="submission" date="2020-05" db="EMBL/GenBank/DDBJ databases">
        <authorList>
            <person name="Chiriac C."/>
            <person name="Salcher M."/>
            <person name="Ghai R."/>
            <person name="Kavagutti S V."/>
        </authorList>
    </citation>
    <scope>NUCLEOTIDE SEQUENCE</scope>
</reference>
<dbReference type="EMBL" id="LR797523">
    <property type="protein sequence ID" value="CAB4222691.1"/>
    <property type="molecule type" value="Genomic_DNA"/>
</dbReference>
<protein>
    <submittedName>
        <fullName evidence="1">HtrL_YibB, protein YibB</fullName>
    </submittedName>
</protein>
<proteinExistence type="predicted"/>
<dbReference type="Pfam" id="PF09612">
    <property type="entry name" value="HtrL_YibB"/>
    <property type="match status" value="1"/>
</dbReference>
<name>A0A6J5T6N3_9CAUD</name>
<evidence type="ECO:0000313" key="1">
    <source>
        <dbReference type="EMBL" id="CAB4222691.1"/>
    </source>
</evidence>
<organism evidence="1">
    <name type="scientific">uncultured Caudovirales phage</name>
    <dbReference type="NCBI Taxonomy" id="2100421"/>
    <lineage>
        <taxon>Viruses</taxon>
        <taxon>Duplodnaviria</taxon>
        <taxon>Heunggongvirae</taxon>
        <taxon>Uroviricota</taxon>
        <taxon>Caudoviricetes</taxon>
        <taxon>Peduoviridae</taxon>
        <taxon>Maltschvirus</taxon>
        <taxon>Maltschvirus maltsch</taxon>
    </lineage>
</organism>
<dbReference type="InterPro" id="IPR011735">
    <property type="entry name" value="WlaTC/HtrL_glycosyltransf"/>
</dbReference>